<feature type="region of interest" description="Disordered" evidence="1">
    <location>
        <begin position="30"/>
        <end position="83"/>
    </location>
</feature>
<dbReference type="EMBL" id="JANPWB010000016">
    <property type="protein sequence ID" value="KAJ1082046.1"/>
    <property type="molecule type" value="Genomic_DNA"/>
</dbReference>
<feature type="compositionally biased region" description="Basic and acidic residues" evidence="1">
    <location>
        <begin position="40"/>
        <end position="51"/>
    </location>
</feature>
<comment type="caution">
    <text evidence="2">The sequence shown here is derived from an EMBL/GenBank/DDBJ whole genome shotgun (WGS) entry which is preliminary data.</text>
</comment>
<proteinExistence type="predicted"/>
<feature type="non-terminal residue" evidence="2">
    <location>
        <position position="130"/>
    </location>
</feature>
<accession>A0AAV7KRL5</accession>
<organism evidence="2 3">
    <name type="scientific">Pleurodeles waltl</name>
    <name type="common">Iberian ribbed newt</name>
    <dbReference type="NCBI Taxonomy" id="8319"/>
    <lineage>
        <taxon>Eukaryota</taxon>
        <taxon>Metazoa</taxon>
        <taxon>Chordata</taxon>
        <taxon>Craniata</taxon>
        <taxon>Vertebrata</taxon>
        <taxon>Euteleostomi</taxon>
        <taxon>Amphibia</taxon>
        <taxon>Batrachia</taxon>
        <taxon>Caudata</taxon>
        <taxon>Salamandroidea</taxon>
        <taxon>Salamandridae</taxon>
        <taxon>Pleurodelinae</taxon>
        <taxon>Pleurodeles</taxon>
    </lineage>
</organism>
<sequence length="130" mass="14427">ERAVLCCTSPAFRAQRSTCPSAAPRCTSLRRRQGPARVTPEARIRARDRVATKRYPGLQPTAASLRSPRDSSEPGAPVSSPEDYCLCTRGRLSLLHLSTPSFREPRLSSRTRLFLLQLHNQGLAAHWAPH</sequence>
<dbReference type="AlphaFoldDB" id="A0AAV7KRL5"/>
<keyword evidence="3" id="KW-1185">Reference proteome</keyword>
<protein>
    <submittedName>
        <fullName evidence="2">Uncharacterized protein</fullName>
    </submittedName>
</protein>
<dbReference type="Proteomes" id="UP001066276">
    <property type="component" value="Chromosome 12"/>
</dbReference>
<evidence type="ECO:0000313" key="3">
    <source>
        <dbReference type="Proteomes" id="UP001066276"/>
    </source>
</evidence>
<reference evidence="2" key="1">
    <citation type="journal article" date="2022" name="bioRxiv">
        <title>Sequencing and chromosome-scale assembly of the giantPleurodeles waltlgenome.</title>
        <authorList>
            <person name="Brown T."/>
            <person name="Elewa A."/>
            <person name="Iarovenko S."/>
            <person name="Subramanian E."/>
            <person name="Araus A.J."/>
            <person name="Petzold A."/>
            <person name="Susuki M."/>
            <person name="Suzuki K.-i.T."/>
            <person name="Hayashi T."/>
            <person name="Toyoda A."/>
            <person name="Oliveira C."/>
            <person name="Osipova E."/>
            <person name="Leigh N.D."/>
            <person name="Simon A."/>
            <person name="Yun M.H."/>
        </authorList>
    </citation>
    <scope>NUCLEOTIDE SEQUENCE</scope>
    <source>
        <strain evidence="2">20211129_DDA</strain>
        <tissue evidence="2">Liver</tissue>
    </source>
</reference>
<feature type="non-terminal residue" evidence="2">
    <location>
        <position position="1"/>
    </location>
</feature>
<evidence type="ECO:0000256" key="1">
    <source>
        <dbReference type="SAM" id="MobiDB-lite"/>
    </source>
</evidence>
<name>A0AAV7KRL5_PLEWA</name>
<evidence type="ECO:0000313" key="2">
    <source>
        <dbReference type="EMBL" id="KAJ1082046.1"/>
    </source>
</evidence>
<gene>
    <name evidence="2" type="ORF">NDU88_002216</name>
</gene>